<evidence type="ECO:0000256" key="17">
    <source>
        <dbReference type="PROSITE-ProRule" id="PRU01240"/>
    </source>
</evidence>
<feature type="region of interest" description="Disordered" evidence="18">
    <location>
        <begin position="494"/>
        <end position="525"/>
    </location>
</feature>
<feature type="domain" description="P/Homo B" evidence="20">
    <location>
        <begin position="319"/>
        <end position="457"/>
    </location>
</feature>
<keyword evidence="4" id="KW-0165">Cleavage on pair of basic residues</keyword>
<keyword evidence="9 17" id="KW-0720">Serine protease</keyword>
<keyword evidence="8 17" id="KW-0378">Hydrolase</keyword>
<dbReference type="PROSITE" id="PS00138">
    <property type="entry name" value="SUBTILASE_SER"/>
    <property type="match status" value="1"/>
</dbReference>
<evidence type="ECO:0000259" key="20">
    <source>
        <dbReference type="PROSITE" id="PS51829"/>
    </source>
</evidence>
<feature type="active site" description="Charge relay system" evidence="16 17">
    <location>
        <position position="242"/>
    </location>
</feature>
<evidence type="ECO:0000256" key="3">
    <source>
        <dbReference type="ARBA" id="ARBA00022670"/>
    </source>
</evidence>
<dbReference type="InterPro" id="IPR015500">
    <property type="entry name" value="Peptidase_S8_subtilisin-rel"/>
</dbReference>
<evidence type="ECO:0000256" key="12">
    <source>
        <dbReference type="ARBA" id="ARBA00023157"/>
    </source>
</evidence>
<dbReference type="Gene3D" id="2.10.220.10">
    <property type="entry name" value="Hormone Receptor, Insulin-like Growth Factor Receptor 1, Chain A, domain 2"/>
    <property type="match status" value="8"/>
</dbReference>
<dbReference type="InterPro" id="IPR034182">
    <property type="entry name" value="Kexin/furin"/>
</dbReference>
<keyword evidence="19" id="KW-0472">Membrane</keyword>
<dbReference type="PRINTS" id="PR00723">
    <property type="entry name" value="SUBTILISIN"/>
</dbReference>
<evidence type="ECO:0000256" key="13">
    <source>
        <dbReference type="ARBA" id="ARBA00023180"/>
    </source>
</evidence>
<dbReference type="Gene3D" id="2.60.120.260">
    <property type="entry name" value="Galactose-binding domain-like"/>
    <property type="match status" value="1"/>
</dbReference>
<dbReference type="EMBL" id="JAZDUA010000199">
    <property type="protein sequence ID" value="KAK7864615.1"/>
    <property type="molecule type" value="Genomic_DNA"/>
</dbReference>
<evidence type="ECO:0000256" key="4">
    <source>
        <dbReference type="ARBA" id="ARBA00022685"/>
    </source>
</evidence>
<dbReference type="SMART" id="SM00261">
    <property type="entry name" value="FU"/>
    <property type="match status" value="10"/>
</dbReference>
<feature type="active site" description="Charge relay system" evidence="16 17">
    <location>
        <position position="61"/>
    </location>
</feature>
<dbReference type="PANTHER" id="PTHR42884">
    <property type="entry name" value="PROPROTEIN CONVERTASE SUBTILISIN/KEXIN-RELATED"/>
    <property type="match status" value="1"/>
</dbReference>
<sequence>MNVAPAWQKGYTGKGVVVSILDDGIQTNHPDLALNYDPHASTDINDNDDDPMPRDNGDNKHGTRCAGEVAAVAYNSYCGIGIAYNASIGGVRMLDGTVNDAVEARALGLNPEHIDVYSASWGPEDDGKTVDGPGPLARRAFIYGVTSGRKGKGSIFVWASGNGGRHTDSCNCDGYTNSIFTLSISSATQGGYKPWYLEECSSTLATTYSSGTPGHDKSVATVDMDGKLRPDHICTVEHTGTSASAPLAAGIAALALEANPALTWRDMQYLVVLTSRSSPLEKEAGWVVNGVKRKVSHKFGYGLMDAGAMVNLAEQWTSVPPQHICKSQEINEERQIDTAFGTTLQVHMDVNGCAGSLNEVRFLEHVQCKLSLRFFPRGNLRVLLTSPMGTSSTLLFERPRDVVSSNFDDWPFLSVHFWGEKAEGRWTLQIVNAGSRHVNQPGILKKWQLIFYGTSTNPIRLRPAGQPSFGAAFAGAQQNFPNIYSAAGSEPESSVAPLAGGGAQGADAGAGAGGGARDNLLGGGGDDEGGRRVLHSCDPECDSQGCYGKGPTQCLACKHYKLDNTCVSRCPPRSFPNQAGVCWPCHDSCETCAGPGQDSCLTCAPAHLRVTDLAVCVQQCPEGYYENLEQNTCVPCEPNCASCQDRPDHCTACDHHLVLHRNRCYAACPEYTYETEDYGCASCHSSCETCNGTGESQCISCRPSHFALAGACLSSCPDGYYADKKRRECMHCPRGCATCNSAVCLTCDAGWALSPKGRCAPEGSNRCDSAEYMEHGHCHPCHSTCETCSGATEIACLTCGSPLLLQEGRCQAACTDGSYVEQGTCVPCLHTCERCVSRINCTSCATGLHLQSGECRAACAPGYYSDRGVCAKCYLSCRTCSGPRRDQCVSCPAGWQLAAGECHPECPEGFFKSEFGCQKCHHYCRTCKGEGPLQCTSCPQHYMLEGGLCMECLGSQYYDPPTQLCKACHESCHTCSGPGPFSCSSCLAPLHLDRLNNQCVPCCTQTGQQDCCTCDPTTGGCQNSSPAGKRRIAAGADPLEGSSLYLEQQSTPAVHQSTSFTTVTALAVGGCVAVVVLFGIIFAALQINSHMRRTSWRRGEGYEKLPKLDTTTTSVSMAHAECDLTEEEEDDERQLFTKT</sequence>
<dbReference type="InterPro" id="IPR008979">
    <property type="entry name" value="Galactose-bd-like_sf"/>
</dbReference>
<dbReference type="FunFam" id="3.40.50.200:FF:000001">
    <property type="entry name" value="Furin 2, isoform B"/>
    <property type="match status" value="1"/>
</dbReference>
<dbReference type="InterPro" id="IPR006212">
    <property type="entry name" value="Furin_repeat"/>
</dbReference>
<feature type="active site" description="Charge relay system" evidence="16 17">
    <location>
        <position position="22"/>
    </location>
</feature>
<dbReference type="Proteomes" id="UP001378592">
    <property type="component" value="Unassembled WGS sequence"/>
</dbReference>
<dbReference type="InterPro" id="IPR032778">
    <property type="entry name" value="GF_recep_IV"/>
</dbReference>
<evidence type="ECO:0000256" key="2">
    <source>
        <dbReference type="ARBA" id="ARBA00005325"/>
    </source>
</evidence>
<feature type="transmembrane region" description="Helical" evidence="19">
    <location>
        <begin position="1065"/>
        <end position="1087"/>
    </location>
</feature>
<dbReference type="GO" id="GO:0016485">
    <property type="term" value="P:protein processing"/>
    <property type="evidence" value="ECO:0007669"/>
    <property type="project" value="TreeGrafter"/>
</dbReference>
<dbReference type="PROSITE" id="PS00137">
    <property type="entry name" value="SUBTILASE_HIS"/>
    <property type="match status" value="1"/>
</dbReference>
<evidence type="ECO:0000256" key="8">
    <source>
        <dbReference type="ARBA" id="ARBA00022801"/>
    </source>
</evidence>
<dbReference type="InterPro" id="IPR000209">
    <property type="entry name" value="Peptidase_S8/S53_dom"/>
</dbReference>
<feature type="compositionally biased region" description="Gly residues" evidence="18">
    <location>
        <begin position="499"/>
        <end position="524"/>
    </location>
</feature>
<evidence type="ECO:0000256" key="15">
    <source>
        <dbReference type="ARBA" id="ARBA00038993"/>
    </source>
</evidence>
<dbReference type="SUPFAM" id="SSF49785">
    <property type="entry name" value="Galactose-binding domain-like"/>
    <property type="match status" value="1"/>
</dbReference>
<dbReference type="InterPro" id="IPR000742">
    <property type="entry name" value="EGF"/>
</dbReference>
<dbReference type="FunFam" id="2.60.120.260:FF:000072">
    <property type="entry name" value="Proprotein convertase subtilisin/kexin type"/>
    <property type="match status" value="1"/>
</dbReference>
<dbReference type="PROSITE" id="PS51829">
    <property type="entry name" value="P_HOMO_B"/>
    <property type="match status" value="1"/>
</dbReference>
<dbReference type="InterPro" id="IPR023828">
    <property type="entry name" value="Peptidase_S8_Ser-AS"/>
</dbReference>
<dbReference type="GO" id="GO:0004252">
    <property type="term" value="F:serine-type endopeptidase activity"/>
    <property type="evidence" value="ECO:0007669"/>
    <property type="project" value="UniProtKB-UniRule"/>
</dbReference>
<evidence type="ECO:0000313" key="21">
    <source>
        <dbReference type="EMBL" id="KAK7864615.1"/>
    </source>
</evidence>
<dbReference type="PROSITE" id="PS00136">
    <property type="entry name" value="SUBTILASE_ASP"/>
    <property type="match status" value="1"/>
</dbReference>
<comment type="similarity">
    <text evidence="2">Belongs to the peptidase S8 family. Furin subfamily.</text>
</comment>
<accession>A0AAN9Z7G9</accession>
<dbReference type="InterPro" id="IPR023827">
    <property type="entry name" value="Peptidase_S8_Asp-AS"/>
</dbReference>
<feature type="region of interest" description="Disordered" evidence="18">
    <location>
        <begin position="32"/>
        <end position="61"/>
    </location>
</feature>
<dbReference type="AlphaFoldDB" id="A0AAN9Z7G9"/>
<dbReference type="CDD" id="cd04059">
    <property type="entry name" value="Peptidases_S8_Protein_convertases_Kexins_Furin-like"/>
    <property type="match status" value="1"/>
</dbReference>
<keyword evidence="12" id="KW-1015">Disulfide bond</keyword>
<dbReference type="Pfam" id="PF14843">
    <property type="entry name" value="GF_recep_IV"/>
    <property type="match status" value="1"/>
</dbReference>
<evidence type="ECO:0000256" key="14">
    <source>
        <dbReference type="ARBA" id="ARBA00035756"/>
    </source>
</evidence>
<gene>
    <name evidence="21" type="ORF">R5R35_003203</name>
</gene>
<dbReference type="SUPFAM" id="SSF52743">
    <property type="entry name" value="Subtilisin-like"/>
    <property type="match status" value="1"/>
</dbReference>
<dbReference type="FunFam" id="2.10.220.10:FF:000020">
    <property type="entry name" value="Furin-like protease 2"/>
    <property type="match status" value="1"/>
</dbReference>
<evidence type="ECO:0000256" key="11">
    <source>
        <dbReference type="ARBA" id="ARBA00023145"/>
    </source>
</evidence>
<evidence type="ECO:0000256" key="6">
    <source>
        <dbReference type="ARBA" id="ARBA00022729"/>
    </source>
</evidence>
<dbReference type="InterPro" id="IPR009030">
    <property type="entry name" value="Growth_fac_rcpt_cys_sf"/>
</dbReference>
<dbReference type="InterPro" id="IPR002884">
    <property type="entry name" value="P_dom"/>
</dbReference>
<evidence type="ECO:0000256" key="1">
    <source>
        <dbReference type="ARBA" id="ARBA00004167"/>
    </source>
</evidence>
<dbReference type="PROSITE" id="PS51892">
    <property type="entry name" value="SUBTILASE"/>
    <property type="match status" value="1"/>
</dbReference>
<comment type="subcellular location">
    <subcellularLocation>
        <location evidence="1">Membrane</location>
        <topology evidence="1">Single-pass membrane protein</topology>
    </subcellularLocation>
</comment>
<dbReference type="InterPro" id="IPR036852">
    <property type="entry name" value="Peptidase_S8/S53_dom_sf"/>
</dbReference>
<dbReference type="Pfam" id="PF00082">
    <property type="entry name" value="Peptidase_S8"/>
    <property type="match status" value="1"/>
</dbReference>
<evidence type="ECO:0000256" key="18">
    <source>
        <dbReference type="SAM" id="MobiDB-lite"/>
    </source>
</evidence>
<keyword evidence="5 19" id="KW-0812">Transmembrane</keyword>
<keyword evidence="10 19" id="KW-1133">Transmembrane helix</keyword>
<organism evidence="21 22">
    <name type="scientific">Gryllus longicercus</name>
    <dbReference type="NCBI Taxonomy" id="2509291"/>
    <lineage>
        <taxon>Eukaryota</taxon>
        <taxon>Metazoa</taxon>
        <taxon>Ecdysozoa</taxon>
        <taxon>Arthropoda</taxon>
        <taxon>Hexapoda</taxon>
        <taxon>Insecta</taxon>
        <taxon>Pterygota</taxon>
        <taxon>Neoptera</taxon>
        <taxon>Polyneoptera</taxon>
        <taxon>Orthoptera</taxon>
        <taxon>Ensifera</taxon>
        <taxon>Gryllidea</taxon>
        <taxon>Grylloidea</taxon>
        <taxon>Gryllidae</taxon>
        <taxon>Gryllinae</taxon>
        <taxon>Gryllus</taxon>
    </lineage>
</organism>
<keyword evidence="11" id="KW-0865">Zymogen</keyword>
<dbReference type="PANTHER" id="PTHR42884:SF23">
    <property type="entry name" value="FURIN-LIKE PROTEASE 2"/>
    <property type="match status" value="1"/>
</dbReference>
<keyword evidence="13" id="KW-0325">Glycoprotein</keyword>
<evidence type="ECO:0000256" key="16">
    <source>
        <dbReference type="PIRSR" id="PIRSR615500-1"/>
    </source>
</evidence>
<protein>
    <recommendedName>
        <fullName evidence="15">furin</fullName>
        <ecNumber evidence="15">3.4.21.75</ecNumber>
    </recommendedName>
</protein>
<keyword evidence="7" id="KW-0677">Repeat</keyword>
<evidence type="ECO:0000256" key="7">
    <source>
        <dbReference type="ARBA" id="ARBA00022737"/>
    </source>
</evidence>
<dbReference type="Pfam" id="PF01483">
    <property type="entry name" value="P_proprotein"/>
    <property type="match status" value="1"/>
</dbReference>
<dbReference type="GO" id="GO:0000139">
    <property type="term" value="C:Golgi membrane"/>
    <property type="evidence" value="ECO:0007669"/>
    <property type="project" value="TreeGrafter"/>
</dbReference>
<evidence type="ECO:0000256" key="5">
    <source>
        <dbReference type="ARBA" id="ARBA00022692"/>
    </source>
</evidence>
<comment type="catalytic activity">
    <reaction evidence="14">
        <text>Release of mature proteins from their proproteins by cleavage of -Arg-Xaa-Yaa-Arg-|-Zaa- bonds, where Xaa can be any amino acid and Yaa is Arg or Lys. Releases albumin, complement component C3 and von Willebrand factor from their respective precursors.</text>
        <dbReference type="EC" id="3.4.21.75"/>
    </reaction>
</comment>
<proteinExistence type="inferred from homology"/>
<keyword evidence="6" id="KW-0732">Signal</keyword>
<dbReference type="Gene3D" id="3.40.50.200">
    <property type="entry name" value="Peptidase S8/S53 domain"/>
    <property type="match status" value="1"/>
</dbReference>
<evidence type="ECO:0000256" key="19">
    <source>
        <dbReference type="SAM" id="Phobius"/>
    </source>
</evidence>
<dbReference type="InterPro" id="IPR022398">
    <property type="entry name" value="Peptidase_S8_His-AS"/>
</dbReference>
<dbReference type="SMART" id="SM00181">
    <property type="entry name" value="EGF"/>
    <property type="match status" value="7"/>
</dbReference>
<dbReference type="EC" id="3.4.21.75" evidence="15"/>
<evidence type="ECO:0000256" key="9">
    <source>
        <dbReference type="ARBA" id="ARBA00022825"/>
    </source>
</evidence>
<comment type="caution">
    <text evidence="21">The sequence shown here is derived from an EMBL/GenBank/DDBJ whole genome shotgun (WGS) entry which is preliminary data.</text>
</comment>
<dbReference type="SUPFAM" id="SSF57184">
    <property type="entry name" value="Growth factor receptor domain"/>
    <property type="match status" value="3"/>
</dbReference>
<dbReference type="CDD" id="cd00064">
    <property type="entry name" value="FU"/>
    <property type="match status" value="9"/>
</dbReference>
<feature type="compositionally biased region" description="Basic and acidic residues" evidence="18">
    <location>
        <begin position="51"/>
        <end position="61"/>
    </location>
</feature>
<dbReference type="GO" id="GO:0005802">
    <property type="term" value="C:trans-Golgi network"/>
    <property type="evidence" value="ECO:0007669"/>
    <property type="project" value="TreeGrafter"/>
</dbReference>
<name>A0AAN9Z7G9_9ORTH</name>
<keyword evidence="3 17" id="KW-0645">Protease</keyword>
<keyword evidence="22" id="KW-1185">Reference proteome</keyword>
<dbReference type="FunFam" id="2.10.220.10:FF:000055">
    <property type="entry name" value="Furin-like protease 2"/>
    <property type="match status" value="1"/>
</dbReference>
<evidence type="ECO:0000256" key="10">
    <source>
        <dbReference type="ARBA" id="ARBA00022989"/>
    </source>
</evidence>
<reference evidence="21 22" key="1">
    <citation type="submission" date="2024-03" db="EMBL/GenBank/DDBJ databases">
        <title>The genome assembly and annotation of the cricket Gryllus longicercus Weissman &amp; Gray.</title>
        <authorList>
            <person name="Szrajer S."/>
            <person name="Gray D."/>
            <person name="Ylla G."/>
        </authorList>
    </citation>
    <scope>NUCLEOTIDE SEQUENCE [LARGE SCALE GENOMIC DNA]</scope>
    <source>
        <strain evidence="21">DAG 2021-001</strain>
        <tissue evidence="21">Whole body minus gut</tissue>
    </source>
</reference>
<evidence type="ECO:0000313" key="22">
    <source>
        <dbReference type="Proteomes" id="UP001378592"/>
    </source>
</evidence>